<evidence type="ECO:0000313" key="9">
    <source>
        <dbReference type="EMBL" id="KAL1526581.1"/>
    </source>
</evidence>
<feature type="transmembrane region" description="Helical" evidence="6">
    <location>
        <begin position="126"/>
        <end position="143"/>
    </location>
</feature>
<dbReference type="InterPro" id="IPR004853">
    <property type="entry name" value="Sugar_P_trans_dom"/>
</dbReference>
<comment type="subcellular location">
    <subcellularLocation>
        <location evidence="1">Membrane</location>
        <topology evidence="1">Multi-pass membrane protein</topology>
    </subcellularLocation>
</comment>
<evidence type="ECO:0000259" key="8">
    <source>
        <dbReference type="Pfam" id="PF03151"/>
    </source>
</evidence>
<name>A0AB34JXA7_PRYPA</name>
<dbReference type="GO" id="GO:0016020">
    <property type="term" value="C:membrane"/>
    <property type="evidence" value="ECO:0007669"/>
    <property type="project" value="UniProtKB-SubCell"/>
</dbReference>
<feature type="transmembrane region" description="Helical" evidence="6">
    <location>
        <begin position="178"/>
        <end position="201"/>
    </location>
</feature>
<keyword evidence="7" id="KW-0732">Signal</keyword>
<feature type="chain" id="PRO_5044196795" description="Sugar phosphate transporter domain-containing protein" evidence="7">
    <location>
        <begin position="22"/>
        <end position="347"/>
    </location>
</feature>
<feature type="region of interest" description="Disordered" evidence="5">
    <location>
        <begin position="306"/>
        <end position="347"/>
    </location>
</feature>
<evidence type="ECO:0000313" key="10">
    <source>
        <dbReference type="Proteomes" id="UP001515480"/>
    </source>
</evidence>
<evidence type="ECO:0000256" key="6">
    <source>
        <dbReference type="SAM" id="Phobius"/>
    </source>
</evidence>
<keyword evidence="4 6" id="KW-0472">Membrane</keyword>
<evidence type="ECO:0000256" key="4">
    <source>
        <dbReference type="ARBA" id="ARBA00023136"/>
    </source>
</evidence>
<evidence type="ECO:0000256" key="2">
    <source>
        <dbReference type="ARBA" id="ARBA00022692"/>
    </source>
</evidence>
<feature type="transmembrane region" description="Helical" evidence="6">
    <location>
        <begin position="246"/>
        <end position="267"/>
    </location>
</feature>
<accession>A0AB34JXA7</accession>
<sequence length="347" mass="37413">MACVPPQHLAVLALLFNFASALCTIVANKYALKVFHYPAALTAIHYSLSWVAVKGAHRLGVFQRGTVPREQKKLFYSLVIAWATCNALSNASLEANSVGFYQLMKVLTTPIVVFIDFVWHGKVISLGKALVLAFACVGIAVATVSDVQLSPRGTLIALASVMFGVAQKTLNEHMQQRGGLSTLQLMLEAFPPMTFIGLALVPLMDPPGLLTFHYTPIVITKILFSGVVAVCINFSTTLVLGVTSALSLVLLGQVKTCAIMIAGLILFDPQPNRRAFCGATTAVLGIGWYTVLKVLERRAKERKPPVEVMSPAVGDMEDSAMPSSKQNSFLSLKEEEALLSSTRTGKM</sequence>
<feature type="domain" description="Sugar phosphate transporter" evidence="8">
    <location>
        <begin position="14"/>
        <end position="289"/>
    </location>
</feature>
<keyword evidence="3 6" id="KW-1133">Transmembrane helix</keyword>
<reference evidence="9 10" key="1">
    <citation type="journal article" date="2024" name="Science">
        <title>Giant polyketide synthase enzymes in the biosynthesis of giant marine polyether toxins.</title>
        <authorList>
            <person name="Fallon T.R."/>
            <person name="Shende V.V."/>
            <person name="Wierzbicki I.H."/>
            <person name="Pendleton A.L."/>
            <person name="Watervoot N.F."/>
            <person name="Auber R.P."/>
            <person name="Gonzalez D.J."/>
            <person name="Wisecaver J.H."/>
            <person name="Moore B.S."/>
        </authorList>
    </citation>
    <scope>NUCLEOTIDE SEQUENCE [LARGE SCALE GENOMIC DNA]</scope>
    <source>
        <strain evidence="9 10">12B1</strain>
    </source>
</reference>
<keyword evidence="2 6" id="KW-0812">Transmembrane</keyword>
<dbReference type="InterPro" id="IPR050186">
    <property type="entry name" value="TPT_transporter"/>
</dbReference>
<dbReference type="Proteomes" id="UP001515480">
    <property type="component" value="Unassembled WGS sequence"/>
</dbReference>
<feature type="transmembrane region" description="Helical" evidence="6">
    <location>
        <begin position="149"/>
        <end position="166"/>
    </location>
</feature>
<proteinExistence type="predicted"/>
<keyword evidence="10" id="KW-1185">Reference proteome</keyword>
<dbReference type="EMBL" id="JBGBPQ010000003">
    <property type="protein sequence ID" value="KAL1526581.1"/>
    <property type="molecule type" value="Genomic_DNA"/>
</dbReference>
<organism evidence="9 10">
    <name type="scientific">Prymnesium parvum</name>
    <name type="common">Toxic golden alga</name>
    <dbReference type="NCBI Taxonomy" id="97485"/>
    <lineage>
        <taxon>Eukaryota</taxon>
        <taxon>Haptista</taxon>
        <taxon>Haptophyta</taxon>
        <taxon>Prymnesiophyceae</taxon>
        <taxon>Prymnesiales</taxon>
        <taxon>Prymnesiaceae</taxon>
        <taxon>Prymnesium</taxon>
    </lineage>
</organism>
<dbReference type="AlphaFoldDB" id="A0AB34JXA7"/>
<comment type="caution">
    <text evidence="9">The sequence shown here is derived from an EMBL/GenBank/DDBJ whole genome shotgun (WGS) entry which is preliminary data.</text>
</comment>
<protein>
    <recommendedName>
        <fullName evidence="8">Sugar phosphate transporter domain-containing protein</fullName>
    </recommendedName>
</protein>
<evidence type="ECO:0000256" key="1">
    <source>
        <dbReference type="ARBA" id="ARBA00004141"/>
    </source>
</evidence>
<feature type="transmembrane region" description="Helical" evidence="6">
    <location>
        <begin position="273"/>
        <end position="292"/>
    </location>
</feature>
<evidence type="ECO:0000256" key="5">
    <source>
        <dbReference type="SAM" id="MobiDB-lite"/>
    </source>
</evidence>
<dbReference type="PANTHER" id="PTHR11132">
    <property type="entry name" value="SOLUTE CARRIER FAMILY 35"/>
    <property type="match status" value="1"/>
</dbReference>
<gene>
    <name evidence="9" type="ORF">AB1Y20_015288</name>
</gene>
<feature type="signal peptide" evidence="7">
    <location>
        <begin position="1"/>
        <end position="21"/>
    </location>
</feature>
<evidence type="ECO:0000256" key="3">
    <source>
        <dbReference type="ARBA" id="ARBA00022989"/>
    </source>
</evidence>
<feature type="transmembrane region" description="Helical" evidence="6">
    <location>
        <begin position="213"/>
        <end position="234"/>
    </location>
</feature>
<dbReference type="Pfam" id="PF03151">
    <property type="entry name" value="TPT"/>
    <property type="match status" value="1"/>
</dbReference>
<evidence type="ECO:0000256" key="7">
    <source>
        <dbReference type="SAM" id="SignalP"/>
    </source>
</evidence>